<organism evidence="4">
    <name type="scientific">Salix viminalis</name>
    <name type="common">Common osier</name>
    <name type="synonym">Basket willow</name>
    <dbReference type="NCBI Taxonomy" id="40686"/>
    <lineage>
        <taxon>Eukaryota</taxon>
        <taxon>Viridiplantae</taxon>
        <taxon>Streptophyta</taxon>
        <taxon>Embryophyta</taxon>
        <taxon>Tracheophyta</taxon>
        <taxon>Spermatophyta</taxon>
        <taxon>Magnoliopsida</taxon>
        <taxon>eudicotyledons</taxon>
        <taxon>Gunneridae</taxon>
        <taxon>Pentapetalae</taxon>
        <taxon>rosids</taxon>
        <taxon>fabids</taxon>
        <taxon>Malpighiales</taxon>
        <taxon>Salicaceae</taxon>
        <taxon>Saliceae</taxon>
        <taxon>Salix</taxon>
    </lineage>
</organism>
<dbReference type="EMBL" id="JAPFFL010000012">
    <property type="protein sequence ID" value="KAJ6690312.1"/>
    <property type="molecule type" value="Genomic_DNA"/>
</dbReference>
<dbReference type="EMBL" id="CAADRP010001596">
    <property type="protein sequence ID" value="VFU43477.1"/>
    <property type="molecule type" value="Genomic_DNA"/>
</dbReference>
<keyword evidence="5" id="KW-1185">Reference proteome</keyword>
<keyword evidence="2" id="KW-0732">Signal</keyword>
<dbReference type="Proteomes" id="UP001151529">
    <property type="component" value="Chromosome 8"/>
</dbReference>
<reference evidence="3" key="2">
    <citation type="submission" date="2022-11" db="EMBL/GenBank/DDBJ databases">
        <authorList>
            <person name="Hyden B.L."/>
            <person name="Feng K."/>
            <person name="Yates T."/>
            <person name="Jawdy S."/>
            <person name="Smart L.B."/>
            <person name="Muchero W."/>
        </authorList>
    </citation>
    <scope>NUCLEOTIDE SEQUENCE</scope>
    <source>
        <tissue evidence="3">Shoot tip</tissue>
    </source>
</reference>
<evidence type="ECO:0000256" key="1">
    <source>
        <dbReference type="SAM" id="Coils"/>
    </source>
</evidence>
<dbReference type="AlphaFoldDB" id="A0A6N2LT91"/>
<evidence type="ECO:0000313" key="5">
    <source>
        <dbReference type="Proteomes" id="UP001151529"/>
    </source>
</evidence>
<feature type="coiled-coil region" evidence="1">
    <location>
        <begin position="57"/>
        <end position="84"/>
    </location>
</feature>
<feature type="signal peptide" evidence="2">
    <location>
        <begin position="1"/>
        <end position="15"/>
    </location>
</feature>
<protein>
    <submittedName>
        <fullName evidence="4">Uncharacterized protein</fullName>
    </submittedName>
</protein>
<reference evidence="3" key="3">
    <citation type="journal article" date="2023" name="Int. J. Mol. Sci.">
        <title>De Novo Assembly and Annotation of 11 Diverse Shrub Willow (Salix) Genomes Reveals Novel Gene Organization in Sex-Linked Regions.</title>
        <authorList>
            <person name="Hyden B."/>
            <person name="Feng K."/>
            <person name="Yates T.B."/>
            <person name="Jawdy S."/>
            <person name="Cereghino C."/>
            <person name="Smart L.B."/>
            <person name="Muchero W."/>
        </authorList>
    </citation>
    <scope>NUCLEOTIDE SEQUENCE [LARGE SCALE GENOMIC DNA]</scope>
    <source>
        <tissue evidence="3">Shoot tip</tissue>
    </source>
</reference>
<evidence type="ECO:0000313" key="4">
    <source>
        <dbReference type="EMBL" id="VFU43477.1"/>
    </source>
</evidence>
<keyword evidence="1" id="KW-0175">Coiled coil</keyword>
<gene>
    <name evidence="3" type="ORF">OIU85_006568</name>
    <name evidence="4" type="ORF">SVIM_LOCUS264977</name>
</gene>
<proteinExistence type="predicted"/>
<accession>A0A6N2LT91</accession>
<evidence type="ECO:0000313" key="3">
    <source>
        <dbReference type="EMBL" id="KAJ6690312.1"/>
    </source>
</evidence>
<feature type="chain" id="PRO_5040616189" evidence="2">
    <location>
        <begin position="16"/>
        <end position="126"/>
    </location>
</feature>
<evidence type="ECO:0000256" key="2">
    <source>
        <dbReference type="SAM" id="SignalP"/>
    </source>
</evidence>
<dbReference type="OrthoDB" id="10287844at2759"/>
<sequence>MIIIILPFMWNPLSISPYCVCTMETSPLIHHTFFTALKSLLLQISKPNMSDPKCCDCEWLKALCNKLQDDLKRIEEERNHLKELLWKSSGSWAEKEQAVQEDIITASEEVVNDVDDGYMDDASLAR</sequence>
<name>A0A6N2LT91_SALVM</name>
<reference evidence="4" key="1">
    <citation type="submission" date="2019-03" db="EMBL/GenBank/DDBJ databases">
        <authorList>
            <person name="Mank J."/>
            <person name="Almeida P."/>
        </authorList>
    </citation>
    <scope>NUCLEOTIDE SEQUENCE</scope>
    <source>
        <strain evidence="4">78183</strain>
    </source>
</reference>